<dbReference type="InterPro" id="IPR017871">
    <property type="entry name" value="ABC_transporter-like_CS"/>
</dbReference>
<proteinExistence type="predicted"/>
<dbReference type="PANTHER" id="PTHR24220:SF86">
    <property type="entry name" value="ABC TRANSPORTER ABCH.1"/>
    <property type="match status" value="1"/>
</dbReference>
<protein>
    <submittedName>
        <fullName evidence="5">Peptide ABC transporter ATP-binding protein</fullName>
    </submittedName>
</protein>
<dbReference type="Gene3D" id="3.40.50.300">
    <property type="entry name" value="P-loop containing nucleotide triphosphate hydrolases"/>
    <property type="match status" value="1"/>
</dbReference>
<gene>
    <name evidence="5" type="ORF">C5Q98_07335</name>
</gene>
<dbReference type="GO" id="GO:0016887">
    <property type="term" value="F:ATP hydrolysis activity"/>
    <property type="evidence" value="ECO:0007669"/>
    <property type="project" value="InterPro"/>
</dbReference>
<dbReference type="InterPro" id="IPR027417">
    <property type="entry name" value="P-loop_NTPase"/>
</dbReference>
<dbReference type="Pfam" id="PF00005">
    <property type="entry name" value="ABC_tran"/>
    <property type="match status" value="1"/>
</dbReference>
<dbReference type="SUPFAM" id="SSF52540">
    <property type="entry name" value="P-loop containing nucleoside triphosphate hydrolases"/>
    <property type="match status" value="1"/>
</dbReference>
<dbReference type="InterPro" id="IPR017911">
    <property type="entry name" value="MacB-like_ATP-bd"/>
</dbReference>
<keyword evidence="3 5" id="KW-0067">ATP-binding</keyword>
<dbReference type="PANTHER" id="PTHR24220">
    <property type="entry name" value="IMPORT ATP-BINDING PROTEIN"/>
    <property type="match status" value="1"/>
</dbReference>
<dbReference type="FunFam" id="3.40.50.300:FF:000032">
    <property type="entry name" value="Export ABC transporter ATP-binding protein"/>
    <property type="match status" value="1"/>
</dbReference>
<dbReference type="InterPro" id="IPR015854">
    <property type="entry name" value="ABC_transpr_LolD-like"/>
</dbReference>
<dbReference type="RefSeq" id="WP_106012979.1">
    <property type="nucleotide sequence ID" value="NZ_CP027226.1"/>
</dbReference>
<reference evidence="6" key="1">
    <citation type="submission" date="2018-02" db="EMBL/GenBank/DDBJ databases">
        <authorList>
            <person name="Holder M.E."/>
            <person name="Ajami N.J."/>
            <person name="Petrosino J.F."/>
        </authorList>
    </citation>
    <scope>NUCLEOTIDE SEQUENCE [LARGE SCALE GENOMIC DNA]</scope>
    <source>
        <strain evidence="6">CCUG 47711</strain>
    </source>
</reference>
<evidence type="ECO:0000256" key="1">
    <source>
        <dbReference type="ARBA" id="ARBA00022448"/>
    </source>
</evidence>
<dbReference type="GO" id="GO:0005886">
    <property type="term" value="C:plasma membrane"/>
    <property type="evidence" value="ECO:0007669"/>
    <property type="project" value="TreeGrafter"/>
</dbReference>
<keyword evidence="1" id="KW-0813">Transport</keyword>
<dbReference type="OrthoDB" id="9802264at2"/>
<accession>A0A2S0KPS4</accession>
<organism evidence="5 6">
    <name type="scientific">Fastidiosipila sanguinis</name>
    <dbReference type="NCBI Taxonomy" id="236753"/>
    <lineage>
        <taxon>Bacteria</taxon>
        <taxon>Bacillati</taxon>
        <taxon>Bacillota</taxon>
        <taxon>Clostridia</taxon>
        <taxon>Eubacteriales</taxon>
        <taxon>Oscillospiraceae</taxon>
        <taxon>Fastidiosipila</taxon>
    </lineage>
</organism>
<dbReference type="PROSITE" id="PS00211">
    <property type="entry name" value="ABC_TRANSPORTER_1"/>
    <property type="match status" value="1"/>
</dbReference>
<dbReference type="InterPro" id="IPR003439">
    <property type="entry name" value="ABC_transporter-like_ATP-bd"/>
</dbReference>
<name>A0A2S0KPS4_9FIRM</name>
<dbReference type="Proteomes" id="UP000237947">
    <property type="component" value="Chromosome"/>
</dbReference>
<dbReference type="SMART" id="SM00382">
    <property type="entry name" value="AAA"/>
    <property type="match status" value="1"/>
</dbReference>
<dbReference type="CDD" id="cd03255">
    <property type="entry name" value="ABC_MJ0796_LolCDE_FtsE"/>
    <property type="match status" value="1"/>
</dbReference>
<dbReference type="PROSITE" id="PS50893">
    <property type="entry name" value="ABC_TRANSPORTER_2"/>
    <property type="match status" value="1"/>
</dbReference>
<dbReference type="KEGG" id="fsa:C5Q98_07335"/>
<evidence type="ECO:0000256" key="3">
    <source>
        <dbReference type="ARBA" id="ARBA00022840"/>
    </source>
</evidence>
<dbReference type="InterPro" id="IPR003593">
    <property type="entry name" value="AAA+_ATPase"/>
</dbReference>
<evidence type="ECO:0000313" key="5">
    <source>
        <dbReference type="EMBL" id="AVM43032.1"/>
    </source>
</evidence>
<keyword evidence="2" id="KW-0547">Nucleotide-binding</keyword>
<keyword evidence="6" id="KW-1185">Reference proteome</keyword>
<evidence type="ECO:0000313" key="6">
    <source>
        <dbReference type="Proteomes" id="UP000237947"/>
    </source>
</evidence>
<sequence>MDKNTLLKIENISKSYKNGDNEQIVLDKVNLQVTKGTSLAIMGSSGSGKTTLLHILALLLNADSGEYIYNGENISNWSDEKRANFRNQEIGIIVQNYALIENESVYANVNLPFNYSPKKYKRQERLEIIKSALKKVGLLEKAKAKVEILSGGEKQRVAIARALVMNPNLILADEPTGSLDTENGNNIMNLLLGLVQEGKTLIMVTHNENLADLCDQVIVLDDGKITV</sequence>
<dbReference type="EMBL" id="CP027226">
    <property type="protein sequence ID" value="AVM43032.1"/>
    <property type="molecule type" value="Genomic_DNA"/>
</dbReference>
<dbReference type="GO" id="GO:0005524">
    <property type="term" value="F:ATP binding"/>
    <property type="evidence" value="ECO:0007669"/>
    <property type="project" value="UniProtKB-KW"/>
</dbReference>
<evidence type="ECO:0000256" key="2">
    <source>
        <dbReference type="ARBA" id="ARBA00022741"/>
    </source>
</evidence>
<dbReference type="GO" id="GO:0022857">
    <property type="term" value="F:transmembrane transporter activity"/>
    <property type="evidence" value="ECO:0007669"/>
    <property type="project" value="TreeGrafter"/>
</dbReference>
<evidence type="ECO:0000259" key="4">
    <source>
        <dbReference type="PROSITE" id="PS50893"/>
    </source>
</evidence>
<dbReference type="AlphaFoldDB" id="A0A2S0KPS4"/>
<feature type="domain" description="ABC transporter" evidence="4">
    <location>
        <begin position="7"/>
        <end position="227"/>
    </location>
</feature>
<dbReference type="GO" id="GO:0098796">
    <property type="term" value="C:membrane protein complex"/>
    <property type="evidence" value="ECO:0007669"/>
    <property type="project" value="UniProtKB-ARBA"/>
</dbReference>